<gene>
    <name evidence="2" type="ORF">EYY96_19300</name>
</gene>
<sequence length="161" mass="18692">MTGRIFLYVNSNKQIRVQHIHDVTENDTYFQGISLLDNEDGKLKTFRKDRVVQDLDSLPEDEEIYIRDIDITRYFPSKQKKETFDVCFTGFKKDQRAELEQLAADNGMLVRKSVTQKLQVLCCGDNAGPTKVRNARDMNILIFDAHQFINLINTGELEMNQ</sequence>
<dbReference type="RefSeq" id="WP_046358772.1">
    <property type="nucleotide sequence ID" value="NZ_JAHWJA010000001.1"/>
</dbReference>
<dbReference type="Pfam" id="PF00533">
    <property type="entry name" value="BRCT"/>
    <property type="match status" value="1"/>
</dbReference>
<evidence type="ECO:0000313" key="3">
    <source>
        <dbReference type="Proteomes" id="UP000291600"/>
    </source>
</evidence>
<accession>A0ABD7Q194</accession>
<dbReference type="AlphaFoldDB" id="A0ABD7Q194"/>
<evidence type="ECO:0000313" key="2">
    <source>
        <dbReference type="EMBL" id="TBL65719.1"/>
    </source>
</evidence>
<organism evidence="2 3">
    <name type="scientific">Hafnia alvei</name>
    <dbReference type="NCBI Taxonomy" id="569"/>
    <lineage>
        <taxon>Bacteria</taxon>
        <taxon>Pseudomonadati</taxon>
        <taxon>Pseudomonadota</taxon>
        <taxon>Gammaproteobacteria</taxon>
        <taxon>Enterobacterales</taxon>
        <taxon>Hafniaceae</taxon>
        <taxon>Hafnia</taxon>
    </lineage>
</organism>
<name>A0ABD7Q194_HAFAL</name>
<protein>
    <recommendedName>
        <fullName evidence="1">BRCT domain-containing protein</fullName>
    </recommendedName>
</protein>
<dbReference type="SUPFAM" id="SSF52113">
    <property type="entry name" value="BRCT domain"/>
    <property type="match status" value="1"/>
</dbReference>
<comment type="caution">
    <text evidence="2">The sequence shown here is derived from an EMBL/GenBank/DDBJ whole genome shotgun (WGS) entry which is preliminary data.</text>
</comment>
<dbReference type="EMBL" id="SITJ01000077">
    <property type="protein sequence ID" value="TBL65719.1"/>
    <property type="molecule type" value="Genomic_DNA"/>
</dbReference>
<dbReference type="InterPro" id="IPR036420">
    <property type="entry name" value="BRCT_dom_sf"/>
</dbReference>
<reference evidence="2 3" key="1">
    <citation type="submission" date="2019-02" db="EMBL/GenBank/DDBJ databases">
        <title>Comparative genomic analysis of the Hafnia genus genomes.</title>
        <authorList>
            <person name="Zhiqiu Y."/>
            <person name="Chao Y."/>
            <person name="Yuhui D."/>
            <person name="Di H."/>
            <person name="Bin L."/>
        </authorList>
    </citation>
    <scope>NUCLEOTIDE SEQUENCE [LARGE SCALE GENOMIC DNA]</scope>
    <source>
        <strain evidence="2 3">PCM_1210</strain>
    </source>
</reference>
<dbReference type="Gene3D" id="3.40.50.10190">
    <property type="entry name" value="BRCT domain"/>
    <property type="match status" value="1"/>
</dbReference>
<proteinExistence type="predicted"/>
<dbReference type="Proteomes" id="UP000291600">
    <property type="component" value="Unassembled WGS sequence"/>
</dbReference>
<evidence type="ECO:0000259" key="1">
    <source>
        <dbReference type="Pfam" id="PF00533"/>
    </source>
</evidence>
<feature type="domain" description="BRCT" evidence="1">
    <location>
        <begin position="84"/>
        <end position="151"/>
    </location>
</feature>
<dbReference type="InterPro" id="IPR001357">
    <property type="entry name" value="BRCT_dom"/>
</dbReference>